<feature type="compositionally biased region" description="Polar residues" evidence="1">
    <location>
        <begin position="153"/>
        <end position="164"/>
    </location>
</feature>
<feature type="region of interest" description="Disordered" evidence="1">
    <location>
        <begin position="288"/>
        <end position="364"/>
    </location>
</feature>
<feature type="compositionally biased region" description="Polar residues" evidence="1">
    <location>
        <begin position="182"/>
        <end position="191"/>
    </location>
</feature>
<organism evidence="2 3">
    <name type="scientific">Pleurodeles waltl</name>
    <name type="common">Iberian ribbed newt</name>
    <dbReference type="NCBI Taxonomy" id="8319"/>
    <lineage>
        <taxon>Eukaryota</taxon>
        <taxon>Metazoa</taxon>
        <taxon>Chordata</taxon>
        <taxon>Craniata</taxon>
        <taxon>Vertebrata</taxon>
        <taxon>Euteleostomi</taxon>
        <taxon>Amphibia</taxon>
        <taxon>Batrachia</taxon>
        <taxon>Caudata</taxon>
        <taxon>Salamandroidea</taxon>
        <taxon>Salamandridae</taxon>
        <taxon>Pleurodelinae</taxon>
        <taxon>Pleurodeles</taxon>
    </lineage>
</organism>
<feature type="region of interest" description="Disordered" evidence="1">
    <location>
        <begin position="1"/>
        <end position="270"/>
    </location>
</feature>
<dbReference type="AlphaFoldDB" id="A0AAV7T7Z1"/>
<name>A0AAV7T7Z1_PLEWA</name>
<dbReference type="EMBL" id="JANPWB010000007">
    <property type="protein sequence ID" value="KAJ1172119.1"/>
    <property type="molecule type" value="Genomic_DNA"/>
</dbReference>
<comment type="caution">
    <text evidence="2">The sequence shown here is derived from an EMBL/GenBank/DDBJ whole genome shotgun (WGS) entry which is preliminary data.</text>
</comment>
<gene>
    <name evidence="2" type="ORF">NDU88_003969</name>
</gene>
<keyword evidence="3" id="KW-1185">Reference proteome</keyword>
<evidence type="ECO:0000313" key="3">
    <source>
        <dbReference type="Proteomes" id="UP001066276"/>
    </source>
</evidence>
<feature type="compositionally biased region" description="Polar residues" evidence="1">
    <location>
        <begin position="52"/>
        <end position="63"/>
    </location>
</feature>
<feature type="compositionally biased region" description="Basic and acidic residues" evidence="1">
    <location>
        <begin position="67"/>
        <end position="83"/>
    </location>
</feature>
<protein>
    <submittedName>
        <fullName evidence="2">Uncharacterized protein</fullName>
    </submittedName>
</protein>
<evidence type="ECO:0000313" key="2">
    <source>
        <dbReference type="EMBL" id="KAJ1172119.1"/>
    </source>
</evidence>
<proteinExistence type="predicted"/>
<feature type="compositionally biased region" description="Basic residues" evidence="1">
    <location>
        <begin position="171"/>
        <end position="181"/>
    </location>
</feature>
<feature type="compositionally biased region" description="Basic and acidic residues" evidence="1">
    <location>
        <begin position="242"/>
        <end position="254"/>
    </location>
</feature>
<feature type="compositionally biased region" description="Polar residues" evidence="1">
    <location>
        <begin position="302"/>
        <end position="313"/>
    </location>
</feature>
<reference evidence="2" key="1">
    <citation type="journal article" date="2022" name="bioRxiv">
        <title>Sequencing and chromosome-scale assembly of the giantPleurodeles waltlgenome.</title>
        <authorList>
            <person name="Brown T."/>
            <person name="Elewa A."/>
            <person name="Iarovenko S."/>
            <person name="Subramanian E."/>
            <person name="Araus A.J."/>
            <person name="Petzold A."/>
            <person name="Susuki M."/>
            <person name="Suzuki K.-i.T."/>
            <person name="Hayashi T."/>
            <person name="Toyoda A."/>
            <person name="Oliveira C."/>
            <person name="Osipova E."/>
            <person name="Leigh N.D."/>
            <person name="Simon A."/>
            <person name="Yun M.H."/>
        </authorList>
    </citation>
    <scope>NUCLEOTIDE SEQUENCE</scope>
    <source>
        <strain evidence="2">20211129_DDA</strain>
        <tissue evidence="2">Liver</tissue>
    </source>
</reference>
<dbReference type="Proteomes" id="UP001066276">
    <property type="component" value="Chromosome 4_1"/>
</dbReference>
<sequence length="364" mass="38821">MHLAKCVGEGPRPEGTRGAGAETTPRPPSKKSAGEARKQRTGGGERKRLPIKSNTLPPVSSPTLGGHKAEAEEGGKETRDSPFGRRYLVTDNTHAIKDSFTNNSKDKQPGTARGSDTTWLPAQGNLKRRQPCWATQPAFTPTNSIRGQLKQGDATQCTATTTSQRGEPRGPRRARHRRNHQGSKGSSNDAQQGLDPEPNQRSGSSRGQEEQDNDRPSNATKDDDEPPSASKKQQRNTSRGAKKGDKRDASEHPEAGVPGPSKRAKANNGEQISMIVQECLKSMVPLLFANPGGARKPKGSSGADSNGDTASSDTRGKGSRVNRAEAPCTRCPSPERGDEAAASTSVTASPKQVWGTDVDKNARR</sequence>
<feature type="compositionally biased region" description="Basic and acidic residues" evidence="1">
    <location>
        <begin position="32"/>
        <end position="48"/>
    </location>
</feature>
<accession>A0AAV7T7Z1</accession>
<feature type="compositionally biased region" description="Polar residues" evidence="1">
    <location>
        <begin position="137"/>
        <end position="146"/>
    </location>
</feature>
<evidence type="ECO:0000256" key="1">
    <source>
        <dbReference type="SAM" id="MobiDB-lite"/>
    </source>
</evidence>